<organism evidence="7">
    <name type="scientific">Bionectria ochroleuca</name>
    <name type="common">Gliocladium roseum</name>
    <dbReference type="NCBI Taxonomy" id="29856"/>
    <lineage>
        <taxon>Eukaryota</taxon>
        <taxon>Fungi</taxon>
        <taxon>Dikarya</taxon>
        <taxon>Ascomycota</taxon>
        <taxon>Pezizomycotina</taxon>
        <taxon>Sordariomycetes</taxon>
        <taxon>Hypocreomycetidae</taxon>
        <taxon>Hypocreales</taxon>
        <taxon>Bionectriaceae</taxon>
        <taxon>Clonostachys</taxon>
    </lineage>
</organism>
<feature type="binding site" evidence="3">
    <location>
        <position position="355"/>
    </location>
    <ligand>
        <name>Mn(2+)</name>
        <dbReference type="ChEBI" id="CHEBI:29035"/>
        <label>2</label>
    </ligand>
</feature>
<dbReference type="NCBIfam" id="TIGR03404">
    <property type="entry name" value="bicupin_oxalic"/>
    <property type="match status" value="1"/>
</dbReference>
<name>A0A0B7KJK7_BIOOC</name>
<reference evidence="7" key="1">
    <citation type="submission" date="2015-01" db="EMBL/GenBank/DDBJ databases">
        <authorList>
            <person name="Durling Mikael"/>
        </authorList>
    </citation>
    <scope>NUCLEOTIDE SEQUENCE</scope>
</reference>
<evidence type="ECO:0000256" key="4">
    <source>
        <dbReference type="SAM" id="MobiDB-lite"/>
    </source>
</evidence>
<feature type="binding site" evidence="3">
    <location>
        <position position="122"/>
    </location>
    <ligand>
        <name>Mn(2+)</name>
        <dbReference type="ChEBI" id="CHEBI:29035"/>
        <label>1</label>
    </ligand>
</feature>
<feature type="domain" description="Cupin type-1" evidence="6">
    <location>
        <begin position="77"/>
        <end position="227"/>
    </location>
</feature>
<dbReference type="CDD" id="cd20305">
    <property type="entry name" value="cupin_OxDC_C"/>
    <property type="match status" value="1"/>
</dbReference>
<dbReference type="Gene3D" id="2.60.120.10">
    <property type="entry name" value="Jelly Rolls"/>
    <property type="match status" value="2"/>
</dbReference>
<feature type="signal peptide" evidence="5">
    <location>
        <begin position="1"/>
        <end position="19"/>
    </location>
</feature>
<dbReference type="InterPro" id="IPR011051">
    <property type="entry name" value="RmlC_Cupin_sf"/>
</dbReference>
<gene>
    <name evidence="7" type="ORF">BN869_000010919_1</name>
</gene>
<evidence type="ECO:0000256" key="5">
    <source>
        <dbReference type="SAM" id="SignalP"/>
    </source>
</evidence>
<feature type="binding site" evidence="3">
    <location>
        <position position="124"/>
    </location>
    <ligand>
        <name>Mn(2+)</name>
        <dbReference type="ChEBI" id="CHEBI:29035"/>
        <label>1</label>
    </ligand>
</feature>
<dbReference type="InterPro" id="IPR006045">
    <property type="entry name" value="Cupin_1"/>
</dbReference>
<dbReference type="InterPro" id="IPR014710">
    <property type="entry name" value="RmlC-like_jellyroll"/>
</dbReference>
<dbReference type="AlphaFoldDB" id="A0A0B7KJK7"/>
<feature type="binding site" evidence="3">
    <location>
        <position position="311"/>
    </location>
    <ligand>
        <name>Mn(2+)</name>
        <dbReference type="ChEBI" id="CHEBI:29035"/>
        <label>2</label>
    </ligand>
</feature>
<evidence type="ECO:0000259" key="6">
    <source>
        <dbReference type="SMART" id="SM00835"/>
    </source>
</evidence>
<dbReference type="EMBL" id="CDPU01000046">
    <property type="protein sequence ID" value="CEO54861.1"/>
    <property type="molecule type" value="Genomic_DNA"/>
</dbReference>
<evidence type="ECO:0000256" key="3">
    <source>
        <dbReference type="PIRSR" id="PIRSR617774-2"/>
    </source>
</evidence>
<keyword evidence="3" id="KW-0464">Manganese</keyword>
<dbReference type="InterPro" id="IPR051610">
    <property type="entry name" value="GPI/OXD"/>
</dbReference>
<dbReference type="PANTHER" id="PTHR35848">
    <property type="entry name" value="OXALATE-BINDING PROTEIN"/>
    <property type="match status" value="1"/>
</dbReference>
<dbReference type="GO" id="GO:0046872">
    <property type="term" value="F:metal ion binding"/>
    <property type="evidence" value="ECO:0007669"/>
    <property type="project" value="UniProtKB-KW"/>
</dbReference>
<dbReference type="GO" id="GO:0033609">
    <property type="term" value="P:oxalate metabolic process"/>
    <property type="evidence" value="ECO:0007669"/>
    <property type="project" value="InterPro"/>
</dbReference>
<evidence type="ECO:0000256" key="2">
    <source>
        <dbReference type="PIRSR" id="PIRSR617774-1"/>
    </source>
</evidence>
<evidence type="ECO:0000256" key="1">
    <source>
        <dbReference type="ARBA" id="ARBA00022723"/>
    </source>
</evidence>
<keyword evidence="1 3" id="KW-0479">Metal-binding</keyword>
<comment type="cofactor">
    <cofactor evidence="3">
        <name>Mn(2+)</name>
        <dbReference type="ChEBI" id="CHEBI:29035"/>
    </cofactor>
    <text evidence="3">Binds 2 manganese ions per subunit.</text>
</comment>
<feature type="chain" id="PRO_5002118705" description="Cupin type-1 domain-containing protein" evidence="5">
    <location>
        <begin position="20"/>
        <end position="425"/>
    </location>
</feature>
<dbReference type="SUPFAM" id="SSF51182">
    <property type="entry name" value="RmlC-like cupins"/>
    <property type="match status" value="1"/>
</dbReference>
<feature type="binding site" evidence="3">
    <location>
        <position position="174"/>
    </location>
    <ligand>
        <name>Mn(2+)</name>
        <dbReference type="ChEBI" id="CHEBI:29035"/>
        <label>1</label>
    </ligand>
</feature>
<dbReference type="InterPro" id="IPR017774">
    <property type="entry name" value="Bicupin_oxalate_deCO2ase/Oxase"/>
</dbReference>
<keyword evidence="5" id="KW-0732">Signal</keyword>
<accession>A0A0B7KJK7</accession>
<sequence length="425" mass="46394">MKASLLSALALSFATQVLGAPNVAARDNAGFDKGQPISSDGKGGPILGGTNPARDLENPDNLGRQSTDSGIVPNLKWSFSDSKTRLLNGGWVREQVIQDLPQSHDIAAAQQHLKKGATRELHWHRVGTNSTSQAEWGFVYAGRVLINAVDENGVYQNVELGLGDIWYFPKGVAHAVHGLDEDNEFLLVFDDGDFDKAGTTFNIDDWLSHTPKDVLAKNFGVDQKVFDKLRQGSPYIVNGTVSNGDVENAPDSNASGDASFVYRTLQHNAEKIGGSGGEFRKIDSTNFPISKTIAATYVTLKPGGLRELHWHPNAEEWLYFHKGKAQATAFTGNGNARTFDFSAGDTAVFPDNSGHYIENVGTEDLIWIEIYKAEKVADISLTQWLALTPSDIVANVLNVPIEFAKELKKEKQVLLSSEEQKPQSK</sequence>
<feature type="binding site" evidence="3">
    <location>
        <position position="309"/>
    </location>
    <ligand>
        <name>Mn(2+)</name>
        <dbReference type="ChEBI" id="CHEBI:29035"/>
        <label>2</label>
    </ligand>
</feature>
<dbReference type="SMART" id="SM00835">
    <property type="entry name" value="Cupin_1"/>
    <property type="match status" value="2"/>
</dbReference>
<dbReference type="Pfam" id="PF00190">
    <property type="entry name" value="Cupin_1"/>
    <property type="match status" value="2"/>
</dbReference>
<evidence type="ECO:0000313" key="7">
    <source>
        <dbReference type="EMBL" id="CEO54861.1"/>
    </source>
</evidence>
<proteinExistence type="predicted"/>
<dbReference type="PANTHER" id="PTHR35848:SF9">
    <property type="entry name" value="SLL1358 PROTEIN"/>
    <property type="match status" value="1"/>
</dbReference>
<feature type="binding site" evidence="3">
    <location>
        <position position="135"/>
    </location>
    <ligand>
        <name>Mn(2+)</name>
        <dbReference type="ChEBI" id="CHEBI:29035"/>
        <label>1</label>
    </ligand>
</feature>
<feature type="binding site" evidence="3">
    <location>
        <position position="316"/>
    </location>
    <ligand>
        <name>Mn(2+)</name>
        <dbReference type="ChEBI" id="CHEBI:29035"/>
        <label>2</label>
    </ligand>
</feature>
<feature type="domain" description="Cupin type-1" evidence="6">
    <location>
        <begin position="267"/>
        <end position="405"/>
    </location>
</feature>
<feature type="region of interest" description="Disordered" evidence="4">
    <location>
        <begin position="30"/>
        <end position="69"/>
    </location>
</feature>
<protein>
    <recommendedName>
        <fullName evidence="6">Cupin type-1 domain-containing protein</fullName>
    </recommendedName>
</protein>
<feature type="active site" description="Proton donor" evidence="2">
    <location>
        <position position="369"/>
    </location>
</feature>